<dbReference type="Gene3D" id="1.20.140.10">
    <property type="entry name" value="Butyryl-CoA Dehydrogenase, subunit A, domain 3"/>
    <property type="match status" value="1"/>
</dbReference>
<feature type="domain" description="Acyl-CoA oxidase/dehydrogenase middle" evidence="3">
    <location>
        <begin position="60"/>
        <end position="123"/>
    </location>
</feature>
<dbReference type="RefSeq" id="WP_232021955.1">
    <property type="nucleotide sequence ID" value="NZ_CBCSKE010000019.1"/>
</dbReference>
<dbReference type="InterPro" id="IPR006091">
    <property type="entry name" value="Acyl-CoA_Oxase/DH_mid-dom"/>
</dbReference>
<protein>
    <submittedName>
        <fullName evidence="4">Putative acyl-CoA dehydrogenase</fullName>
    </submittedName>
</protein>
<dbReference type="AlphaFoldDB" id="A0A3S4FML1"/>
<sequence>MTKPSLGITEWMFPTILERGSELQRERFGVADPAGHPTMVSVIQRTSGKLGPRLAEYRAVKVDDGWLVNGHKIWTSMADRAQFGALLGRTDPHAPKHRGISYFLVDVATPGIEVSPIQQASGRCDFNEVFSTVVFAPDDMLVGNPGEGWELAVSTMAIERTAIGNYVNIDRTVALRRVAAIGGPDQDTALRAIGDVEAHTTAIKAMVLRETLRLMEGQVAGPTSSIAKYAMVMLLRRAGTATLGLTSRISTCHRSSSAGGTAEIQLTVIASMILGLPRK</sequence>
<dbReference type="KEGG" id="mbai:MB901379_00105"/>
<evidence type="ECO:0000256" key="2">
    <source>
        <dbReference type="ARBA" id="ARBA00023002"/>
    </source>
</evidence>
<dbReference type="InterPro" id="IPR036250">
    <property type="entry name" value="AcylCo_DH-like_C"/>
</dbReference>
<dbReference type="InterPro" id="IPR052161">
    <property type="entry name" value="Mycobact_Acyl-CoA_DH"/>
</dbReference>
<accession>A0A3S4FML1</accession>
<dbReference type="Pfam" id="PF02770">
    <property type="entry name" value="Acyl-CoA_dh_M"/>
    <property type="match status" value="1"/>
</dbReference>
<name>A0A3S4FML1_9MYCO</name>
<proteinExistence type="predicted"/>
<evidence type="ECO:0000256" key="1">
    <source>
        <dbReference type="ARBA" id="ARBA00022630"/>
    </source>
</evidence>
<keyword evidence="1" id="KW-0285">Flavoprotein</keyword>
<reference evidence="5" key="1">
    <citation type="submission" date="2018-02" db="EMBL/GenBank/DDBJ databases">
        <authorList>
            <person name="Seth-Smith MB H."/>
            <person name="Seth-Smith H."/>
        </authorList>
    </citation>
    <scope>NUCLEOTIDE SEQUENCE [LARGE SCALE GENOMIC DNA]</scope>
</reference>
<dbReference type="GO" id="GO:0005886">
    <property type="term" value="C:plasma membrane"/>
    <property type="evidence" value="ECO:0007669"/>
    <property type="project" value="TreeGrafter"/>
</dbReference>
<organism evidence="4 5">
    <name type="scientific">Mycobacterium basiliense</name>
    <dbReference type="NCBI Taxonomy" id="2094119"/>
    <lineage>
        <taxon>Bacteria</taxon>
        <taxon>Bacillati</taxon>
        <taxon>Actinomycetota</taxon>
        <taxon>Actinomycetes</taxon>
        <taxon>Mycobacteriales</taxon>
        <taxon>Mycobacteriaceae</taxon>
        <taxon>Mycobacterium</taxon>
    </lineage>
</organism>
<dbReference type="EMBL" id="LR130759">
    <property type="protein sequence ID" value="VDM86586.1"/>
    <property type="molecule type" value="Genomic_DNA"/>
</dbReference>
<evidence type="ECO:0000313" key="5">
    <source>
        <dbReference type="Proteomes" id="UP000269998"/>
    </source>
</evidence>
<dbReference type="GO" id="GO:0016627">
    <property type="term" value="F:oxidoreductase activity, acting on the CH-CH group of donors"/>
    <property type="evidence" value="ECO:0007669"/>
    <property type="project" value="InterPro"/>
</dbReference>
<dbReference type="SUPFAM" id="SSF47203">
    <property type="entry name" value="Acyl-CoA dehydrogenase C-terminal domain-like"/>
    <property type="match status" value="1"/>
</dbReference>
<dbReference type="Proteomes" id="UP000269998">
    <property type="component" value="Chromosome"/>
</dbReference>
<dbReference type="SUPFAM" id="SSF56645">
    <property type="entry name" value="Acyl-CoA dehydrogenase NM domain-like"/>
    <property type="match status" value="1"/>
</dbReference>
<dbReference type="Gene3D" id="2.40.110.10">
    <property type="entry name" value="Butyryl-CoA Dehydrogenase, subunit A, domain 2"/>
    <property type="match status" value="1"/>
</dbReference>
<dbReference type="PANTHER" id="PTHR43292">
    <property type="entry name" value="ACYL-COA DEHYDROGENASE"/>
    <property type="match status" value="1"/>
</dbReference>
<dbReference type="InterPro" id="IPR009100">
    <property type="entry name" value="AcylCoA_DH/oxidase_NM_dom_sf"/>
</dbReference>
<gene>
    <name evidence="4" type="ORF">MB901379_00105</name>
</gene>
<keyword evidence="5" id="KW-1185">Reference proteome</keyword>
<dbReference type="PANTHER" id="PTHR43292:SF4">
    <property type="entry name" value="ACYL-COA DEHYDROGENASE FADE34"/>
    <property type="match status" value="1"/>
</dbReference>
<evidence type="ECO:0000313" key="4">
    <source>
        <dbReference type="EMBL" id="VDM86586.1"/>
    </source>
</evidence>
<dbReference type="InterPro" id="IPR046373">
    <property type="entry name" value="Acyl-CoA_Oxase/DH_mid-dom_sf"/>
</dbReference>
<evidence type="ECO:0000259" key="3">
    <source>
        <dbReference type="Pfam" id="PF02770"/>
    </source>
</evidence>
<keyword evidence="2" id="KW-0560">Oxidoreductase</keyword>